<keyword evidence="4" id="KW-1185">Reference proteome</keyword>
<evidence type="ECO:0000256" key="2">
    <source>
        <dbReference type="HAMAP-Rule" id="MF_01940"/>
    </source>
</evidence>
<comment type="caution">
    <text evidence="3">The sequence shown here is derived from an EMBL/GenBank/DDBJ whole genome shotgun (WGS) entry which is preliminary data.</text>
</comment>
<name>A0ABN3V800_9PSEU</name>
<dbReference type="InterPro" id="IPR009097">
    <property type="entry name" value="Cyclic_Pdiesterase"/>
</dbReference>
<accession>A0ABN3V800</accession>
<gene>
    <name evidence="3" type="primary">thpR</name>
    <name evidence="3" type="ORF">GCM10010470_15860</name>
</gene>
<feature type="short sequence motif" description="HXTX 2" evidence="2">
    <location>
        <begin position="123"/>
        <end position="126"/>
    </location>
</feature>
<evidence type="ECO:0000313" key="4">
    <source>
        <dbReference type="Proteomes" id="UP001500979"/>
    </source>
</evidence>
<protein>
    <recommendedName>
        <fullName evidence="2">RNA 2',3'-cyclic phosphodiesterase</fullName>
        <shortName evidence="2">RNA 2',3'-CPDase</shortName>
        <ecNumber evidence="2">3.1.4.58</ecNumber>
    </recommendedName>
</protein>
<sequence>MRLFTALWPSGAAIRHLSSAVDAVAPDRLTEAAEGLRKFRFVPSSRWHLTLCFHGDDADPDEVGDRLERRIARLPQAEPPRTRLRSAGTFRGVLWIGTEETDLPAMRALVRAAGGDPHDYRGHMTIARWARGRPRGTLLPELFGDYTGPWWSTAEVCLVSSEQGEGGPVYRTVRRVALARP</sequence>
<evidence type="ECO:0000313" key="3">
    <source>
        <dbReference type="EMBL" id="GAA2782664.1"/>
    </source>
</evidence>
<dbReference type="InterPro" id="IPR004175">
    <property type="entry name" value="RNA_CPDase"/>
</dbReference>
<evidence type="ECO:0000256" key="1">
    <source>
        <dbReference type="ARBA" id="ARBA00022801"/>
    </source>
</evidence>
<organism evidence="3 4">
    <name type="scientific">Saccharopolyspora taberi</name>
    <dbReference type="NCBI Taxonomy" id="60895"/>
    <lineage>
        <taxon>Bacteria</taxon>
        <taxon>Bacillati</taxon>
        <taxon>Actinomycetota</taxon>
        <taxon>Actinomycetes</taxon>
        <taxon>Pseudonocardiales</taxon>
        <taxon>Pseudonocardiaceae</taxon>
        <taxon>Saccharopolyspora</taxon>
    </lineage>
</organism>
<dbReference type="EC" id="3.1.4.58" evidence="2"/>
<comment type="function">
    <text evidence="2">Hydrolyzes RNA 2',3'-cyclic phosphodiester to an RNA 2'-phosphomonoester.</text>
</comment>
<dbReference type="SUPFAM" id="SSF55144">
    <property type="entry name" value="LigT-like"/>
    <property type="match status" value="1"/>
</dbReference>
<comment type="catalytic activity">
    <reaction evidence="2">
        <text>a 3'-end 2',3'-cyclophospho-ribonucleotide-RNA + H2O = a 3'-end 2'-phospho-ribonucleotide-RNA + H(+)</text>
        <dbReference type="Rhea" id="RHEA:11828"/>
        <dbReference type="Rhea" id="RHEA-COMP:10464"/>
        <dbReference type="Rhea" id="RHEA-COMP:17353"/>
        <dbReference type="ChEBI" id="CHEBI:15377"/>
        <dbReference type="ChEBI" id="CHEBI:15378"/>
        <dbReference type="ChEBI" id="CHEBI:83064"/>
        <dbReference type="ChEBI" id="CHEBI:173113"/>
        <dbReference type="EC" id="3.1.4.58"/>
    </reaction>
</comment>
<keyword evidence="1 2" id="KW-0378">Hydrolase</keyword>
<dbReference type="Pfam" id="PF13563">
    <property type="entry name" value="2_5_RNA_ligase2"/>
    <property type="match status" value="1"/>
</dbReference>
<feature type="active site" description="Proton acceptor" evidence="2">
    <location>
        <position position="123"/>
    </location>
</feature>
<feature type="active site" description="Proton donor" evidence="2">
    <location>
        <position position="48"/>
    </location>
</feature>
<comment type="similarity">
    <text evidence="2">Belongs to the 2H phosphoesterase superfamily. ThpR family.</text>
</comment>
<dbReference type="RefSeq" id="WP_344678803.1">
    <property type="nucleotide sequence ID" value="NZ_BAAAUX010000007.1"/>
</dbReference>
<dbReference type="Gene3D" id="3.90.1140.10">
    <property type="entry name" value="Cyclic phosphodiesterase"/>
    <property type="match status" value="1"/>
</dbReference>
<feature type="short sequence motif" description="HXTX 1" evidence="2">
    <location>
        <begin position="48"/>
        <end position="51"/>
    </location>
</feature>
<dbReference type="EMBL" id="BAAAUX010000007">
    <property type="protein sequence ID" value="GAA2782664.1"/>
    <property type="molecule type" value="Genomic_DNA"/>
</dbReference>
<reference evidence="3 4" key="1">
    <citation type="journal article" date="2019" name="Int. J. Syst. Evol. Microbiol.">
        <title>The Global Catalogue of Microorganisms (GCM) 10K type strain sequencing project: providing services to taxonomists for standard genome sequencing and annotation.</title>
        <authorList>
            <consortium name="The Broad Institute Genomics Platform"/>
            <consortium name="The Broad Institute Genome Sequencing Center for Infectious Disease"/>
            <person name="Wu L."/>
            <person name="Ma J."/>
        </authorList>
    </citation>
    <scope>NUCLEOTIDE SEQUENCE [LARGE SCALE GENOMIC DNA]</scope>
    <source>
        <strain evidence="3 4">JCM 9383</strain>
    </source>
</reference>
<proteinExistence type="inferred from homology"/>
<dbReference type="Proteomes" id="UP001500979">
    <property type="component" value="Unassembled WGS sequence"/>
</dbReference>
<dbReference type="HAMAP" id="MF_01940">
    <property type="entry name" value="RNA_CPDase"/>
    <property type="match status" value="1"/>
</dbReference>